<dbReference type="InterPro" id="IPR013217">
    <property type="entry name" value="Methyltransf_12"/>
</dbReference>
<gene>
    <name evidence="4" type="ORF">H0B56_16950</name>
</gene>
<keyword evidence="2 4" id="KW-0808">Transferase</keyword>
<dbReference type="Pfam" id="PF08242">
    <property type="entry name" value="Methyltransf_12"/>
    <property type="match status" value="1"/>
</dbReference>
<comment type="caution">
    <text evidence="4">The sequence shown here is derived from an EMBL/GenBank/DDBJ whole genome shotgun (WGS) entry which is preliminary data.</text>
</comment>
<dbReference type="CDD" id="cd02440">
    <property type="entry name" value="AdoMet_MTases"/>
    <property type="match status" value="1"/>
</dbReference>
<feature type="domain" description="Methyltransferase type 12" evidence="3">
    <location>
        <begin position="39"/>
        <end position="135"/>
    </location>
</feature>
<proteinExistence type="predicted"/>
<organism evidence="4 5">
    <name type="scientific">Haloechinothrix aidingensis</name>
    <dbReference type="NCBI Taxonomy" id="2752311"/>
    <lineage>
        <taxon>Bacteria</taxon>
        <taxon>Bacillati</taxon>
        <taxon>Actinomycetota</taxon>
        <taxon>Actinomycetes</taxon>
        <taxon>Pseudonocardiales</taxon>
        <taxon>Pseudonocardiaceae</taxon>
        <taxon>Haloechinothrix</taxon>
    </lineage>
</organism>
<dbReference type="GO" id="GO:0032259">
    <property type="term" value="P:methylation"/>
    <property type="evidence" value="ECO:0007669"/>
    <property type="project" value="UniProtKB-KW"/>
</dbReference>
<name>A0A838ADG0_9PSEU</name>
<dbReference type="InterPro" id="IPR051052">
    <property type="entry name" value="Diverse_substrate_MTase"/>
</dbReference>
<dbReference type="Proteomes" id="UP000582974">
    <property type="component" value="Unassembled WGS sequence"/>
</dbReference>
<dbReference type="SUPFAM" id="SSF53335">
    <property type="entry name" value="S-adenosyl-L-methionine-dependent methyltransferases"/>
    <property type="match status" value="1"/>
</dbReference>
<dbReference type="InterPro" id="IPR029063">
    <property type="entry name" value="SAM-dependent_MTases_sf"/>
</dbReference>
<evidence type="ECO:0000313" key="4">
    <source>
        <dbReference type="EMBL" id="MBA0127241.1"/>
    </source>
</evidence>
<evidence type="ECO:0000256" key="1">
    <source>
        <dbReference type="ARBA" id="ARBA00022603"/>
    </source>
</evidence>
<reference evidence="4 5" key="1">
    <citation type="submission" date="2020-07" db="EMBL/GenBank/DDBJ databases">
        <title>Genome of Haloechinothrix sp.</title>
        <authorList>
            <person name="Tang S.-K."/>
            <person name="Yang L."/>
            <person name="Zhu W.-Y."/>
        </authorList>
    </citation>
    <scope>NUCLEOTIDE SEQUENCE [LARGE SCALE GENOMIC DNA]</scope>
    <source>
        <strain evidence="4 5">YIM 98757</strain>
    </source>
</reference>
<dbReference type="Gene3D" id="3.40.50.150">
    <property type="entry name" value="Vaccinia Virus protein VP39"/>
    <property type="match status" value="1"/>
</dbReference>
<keyword evidence="1 4" id="KW-0489">Methyltransferase</keyword>
<sequence length="263" mass="29838">MNLFTSAVEYYRRYRPGIPSEVVALLTDATPHHRPRRLLDIGTGTGLVVAALQEHVDDILAIDPDEDMLTAAEATLRPHTPQGVRLELQQCAAEELTLPAGWQADLVTICRTFHWTDQPTVLQRLDHHVAPDGVVAIFGDSSLWTVRTPWTETVRTVVQEFLGENRRAGTGTFTQHDRPYSEIMAASPFSEVREYRVPVTRHWRYETILGYLYSTSFAAPRLFGNRRTEFESTLRDRLAAVSPHDVFVEDNEFVLRIGQRPTA</sequence>
<dbReference type="GO" id="GO:0008168">
    <property type="term" value="F:methyltransferase activity"/>
    <property type="evidence" value="ECO:0007669"/>
    <property type="project" value="UniProtKB-KW"/>
</dbReference>
<evidence type="ECO:0000256" key="2">
    <source>
        <dbReference type="ARBA" id="ARBA00022679"/>
    </source>
</evidence>
<evidence type="ECO:0000259" key="3">
    <source>
        <dbReference type="Pfam" id="PF08242"/>
    </source>
</evidence>
<dbReference type="PANTHER" id="PTHR44942:SF4">
    <property type="entry name" value="METHYLTRANSFERASE TYPE 11 DOMAIN-CONTAINING PROTEIN"/>
    <property type="match status" value="1"/>
</dbReference>
<protein>
    <submittedName>
        <fullName evidence="4">Class I SAM-dependent methyltransferase</fullName>
    </submittedName>
</protein>
<dbReference type="RefSeq" id="WP_180894065.1">
    <property type="nucleotide sequence ID" value="NZ_JACCKD010000006.1"/>
</dbReference>
<keyword evidence="5" id="KW-1185">Reference proteome</keyword>
<dbReference type="PANTHER" id="PTHR44942">
    <property type="entry name" value="METHYLTRANSF_11 DOMAIN-CONTAINING PROTEIN"/>
    <property type="match status" value="1"/>
</dbReference>
<evidence type="ECO:0000313" key="5">
    <source>
        <dbReference type="Proteomes" id="UP000582974"/>
    </source>
</evidence>
<dbReference type="EMBL" id="JACCKD010000006">
    <property type="protein sequence ID" value="MBA0127241.1"/>
    <property type="molecule type" value="Genomic_DNA"/>
</dbReference>
<dbReference type="AlphaFoldDB" id="A0A838ADG0"/>
<accession>A0A838ADG0</accession>